<reference evidence="2" key="1">
    <citation type="journal article" date="2019" name="Int. J. Syst. Evol. Microbiol.">
        <title>The Global Catalogue of Microorganisms (GCM) 10K type strain sequencing project: providing services to taxonomists for standard genome sequencing and annotation.</title>
        <authorList>
            <consortium name="The Broad Institute Genomics Platform"/>
            <consortium name="The Broad Institute Genome Sequencing Center for Infectious Disease"/>
            <person name="Wu L."/>
            <person name="Ma J."/>
        </authorList>
    </citation>
    <scope>NUCLEOTIDE SEQUENCE [LARGE SCALE GENOMIC DNA]</scope>
    <source>
        <strain evidence="2">CECT 7297</strain>
    </source>
</reference>
<evidence type="ECO:0000313" key="1">
    <source>
        <dbReference type="EMBL" id="MFC4259060.1"/>
    </source>
</evidence>
<name>A0ABV8QHI8_9GAMM</name>
<proteinExistence type="predicted"/>
<dbReference type="RefSeq" id="WP_379886603.1">
    <property type="nucleotide sequence ID" value="NZ_JBHSDI010000011.1"/>
</dbReference>
<keyword evidence="2" id="KW-1185">Reference proteome</keyword>
<dbReference type="Proteomes" id="UP001595798">
    <property type="component" value="Unassembled WGS sequence"/>
</dbReference>
<comment type="caution">
    <text evidence="1">The sequence shown here is derived from an EMBL/GenBank/DDBJ whole genome shotgun (WGS) entry which is preliminary data.</text>
</comment>
<dbReference type="EMBL" id="JBHSDI010000011">
    <property type="protein sequence ID" value="MFC4259060.1"/>
    <property type="molecule type" value="Genomic_DNA"/>
</dbReference>
<organism evidence="1 2">
    <name type="scientific">Marinobacter lacisalsi</name>
    <dbReference type="NCBI Taxonomy" id="475979"/>
    <lineage>
        <taxon>Bacteria</taxon>
        <taxon>Pseudomonadati</taxon>
        <taxon>Pseudomonadota</taxon>
        <taxon>Gammaproteobacteria</taxon>
        <taxon>Pseudomonadales</taxon>
        <taxon>Marinobacteraceae</taxon>
        <taxon>Marinobacter</taxon>
    </lineage>
</organism>
<sequence length="150" mass="16725">MVRGLVVIVVMVGLAATAVFGYRWLSQQDSADENAEPASVCYPLRQTCRWQMPEGEAAVAMAPLEGDELQLDITLPGEPDRAMVILTGESMYMGEYPFRMENTGEAGRFRARFVPPFCSTGDDMIWRVNLRVGTETVSTPFRLLFRHTGT</sequence>
<gene>
    <name evidence="1" type="ORF">ACFOZ5_08475</name>
</gene>
<accession>A0ABV8QHI8</accession>
<evidence type="ECO:0000313" key="2">
    <source>
        <dbReference type="Proteomes" id="UP001595798"/>
    </source>
</evidence>
<protein>
    <submittedName>
        <fullName evidence="1">Uncharacterized protein</fullName>
    </submittedName>
</protein>